<comment type="caution">
    <text evidence="1">The sequence shown here is derived from an EMBL/GenBank/DDBJ whole genome shotgun (WGS) entry which is preliminary data.</text>
</comment>
<reference evidence="1 2" key="1">
    <citation type="journal article" date="2016" name="Genome Announc.">
        <title>Draft Genome Sequence of Criibacterium bergeronii gen. nov., sp. nov., Strain CCRI-22567T, Isolated from a Vaginal Sample from a Woman with Bacterial Vaginosis.</title>
        <authorList>
            <person name="Maheux A.F."/>
            <person name="Berube E."/>
            <person name="Boudreau D.K."/>
            <person name="Raymond F."/>
            <person name="Corbeil J."/>
            <person name="Roy P.H."/>
            <person name="Boissinot M."/>
            <person name="Omar R.F."/>
        </authorList>
    </citation>
    <scope>NUCLEOTIDE SEQUENCE [LARGE SCALE GENOMIC DNA]</scope>
    <source>
        <strain evidence="1 2">CCRI-22567</strain>
    </source>
</reference>
<organism evidence="1 2">
    <name type="scientific">Criibacterium bergeronii</name>
    <dbReference type="NCBI Taxonomy" id="1871336"/>
    <lineage>
        <taxon>Bacteria</taxon>
        <taxon>Bacillati</taxon>
        <taxon>Bacillota</taxon>
        <taxon>Clostridia</taxon>
        <taxon>Peptostreptococcales</taxon>
        <taxon>Filifactoraceae</taxon>
        <taxon>Criibacterium</taxon>
    </lineage>
</organism>
<protein>
    <submittedName>
        <fullName evidence="1">NUDIX hydrolase</fullName>
    </submittedName>
</protein>
<dbReference type="STRING" id="1871336.BBG48_09870"/>
<dbReference type="EMBL" id="MBEW02000017">
    <property type="protein sequence ID" value="RDY20912.1"/>
    <property type="molecule type" value="Genomic_DNA"/>
</dbReference>
<dbReference type="InterPro" id="IPR015797">
    <property type="entry name" value="NUDIX_hydrolase-like_dom_sf"/>
</dbReference>
<keyword evidence="1" id="KW-0378">Hydrolase</keyword>
<gene>
    <name evidence="1" type="ORF">BBG48_007565</name>
</gene>
<dbReference type="AlphaFoldDB" id="A0A371IK88"/>
<dbReference type="RefSeq" id="WP_068913217.1">
    <property type="nucleotide sequence ID" value="NZ_MBEW02000017.1"/>
</dbReference>
<dbReference type="Gene3D" id="3.90.79.10">
    <property type="entry name" value="Nucleoside Triphosphate Pyrophosphohydrolase"/>
    <property type="match status" value="1"/>
</dbReference>
<evidence type="ECO:0000313" key="2">
    <source>
        <dbReference type="Proteomes" id="UP000093352"/>
    </source>
</evidence>
<evidence type="ECO:0000313" key="1">
    <source>
        <dbReference type="EMBL" id="RDY20912.1"/>
    </source>
</evidence>
<dbReference type="GO" id="GO:0016787">
    <property type="term" value="F:hydrolase activity"/>
    <property type="evidence" value="ECO:0007669"/>
    <property type="project" value="UniProtKB-KW"/>
</dbReference>
<name>A0A371IK88_9FIRM</name>
<dbReference type="SUPFAM" id="SSF55811">
    <property type="entry name" value="Nudix"/>
    <property type="match status" value="1"/>
</dbReference>
<sequence>MTTEDYKNETMEPVISEKKIYTGKYISLKVQTVEKSSGYTQREIITHPGTLCLILLTDENKLVMNRIYRKAAETFSLEVLSRQVRASESYFDTIINEAQKNLGYEVIDLTPIYNNYASINYSTEKVYTFIAKGKKIKDVVAPFDVQILEVGLDELLDDKYSREIIDSKTVLAINYLKSNKDNF</sequence>
<accession>A0A371IK88</accession>
<proteinExistence type="predicted"/>
<keyword evidence="2" id="KW-1185">Reference proteome</keyword>
<dbReference type="CDD" id="cd03424">
    <property type="entry name" value="NUDIX_ADPRase_Nudt5_UGPPase_Nudt14"/>
    <property type="match status" value="1"/>
</dbReference>
<dbReference type="Proteomes" id="UP000093352">
    <property type="component" value="Unassembled WGS sequence"/>
</dbReference>